<evidence type="ECO:0000313" key="1">
    <source>
        <dbReference type="EMBL" id="ETB58983.1"/>
    </source>
</evidence>
<sequence length="586" mass="70089">MLSPFSEMSDTQKEEYSSLSQNYNKYEFANVPKNSTSGTSHSEFEHNDVKKWFVLENIRLRNKIQKMKSKHEKRQKIASIKYQLLKNKQKEFPNDNIYQKIDKVLGKRLNEKKLKNSYIQTNITFLNPFFVSWDTYFENCDVNKFSSDGEIDILKKKRVKQNIRETNINRSISINPFKVPIHNVDKNNIIYNLYTDDNIIFIKETTEYFDKKEKYNNNKNENNIEKPKQIIKKNKIKSQISALSTINPYDNKKKESSVNSNSSEDIWFECRTPPLTEFKWLDDNFIYLHSPNNTPDNEQNNVIIIQENNYMEQDKYIFCNKKNKLNNSCNDSNINTYMLYKNEDEFIAKPYDEYSVEFGGNTNVYVDINGEKNKKCESPQFKDIYITLNDNNGKKYEQDKYFDIQNCDNMFNNANMLSNYPYEQKNKIKNMHYQMIRDSFHYLENNFFNAMNKIFVKDKFFQELKIECCDKKYNVYCKEKNNDIEKINKNKRKMDKNQNFKDNKLRENITNLTKTGKNCYMVDTDILKKEQINNNENWGLTNVTLNCVKKTPEIENNTNINPYKTQFTKKKKKKKLIIKKLIIHKP</sequence>
<gene>
    <name evidence="1" type="ORF">YYC_03718</name>
</gene>
<protein>
    <submittedName>
        <fullName evidence="1">Uncharacterized protein</fullName>
    </submittedName>
</protein>
<name>V7PKX0_PLAYE</name>
<evidence type="ECO:0000313" key="2">
    <source>
        <dbReference type="Proteomes" id="UP000018538"/>
    </source>
</evidence>
<proteinExistence type="predicted"/>
<accession>V7PKX0</accession>
<keyword evidence="2" id="KW-1185">Reference proteome</keyword>
<organism evidence="1 2">
    <name type="scientific">Plasmodium yoelii 17X</name>
    <dbReference type="NCBI Taxonomy" id="1323249"/>
    <lineage>
        <taxon>Eukaryota</taxon>
        <taxon>Sar</taxon>
        <taxon>Alveolata</taxon>
        <taxon>Apicomplexa</taxon>
        <taxon>Aconoidasida</taxon>
        <taxon>Haemosporida</taxon>
        <taxon>Plasmodiidae</taxon>
        <taxon>Plasmodium</taxon>
        <taxon>Plasmodium (Vinckeia)</taxon>
    </lineage>
</organism>
<dbReference type="OrthoDB" id="387699at2759"/>
<reference evidence="1 2" key="1">
    <citation type="submission" date="2013-11" db="EMBL/GenBank/DDBJ databases">
        <title>The Genome Sequence of Plasmodium yoelii 17X.</title>
        <authorList>
            <consortium name="The Broad Institute Genomics Platform"/>
            <consortium name="The Broad Institute Genome Sequencing Center for Infectious Disease"/>
            <person name="Neafsey D."/>
            <person name="Adams J."/>
            <person name="Walker B."/>
            <person name="Young S.K."/>
            <person name="Zeng Q."/>
            <person name="Gargeya S."/>
            <person name="Fitzgerald M."/>
            <person name="Haas B."/>
            <person name="Abouelleil A."/>
            <person name="Alvarado L."/>
            <person name="Chapman S.B."/>
            <person name="Gainer-Dewar J."/>
            <person name="Goldberg J."/>
            <person name="Griggs A."/>
            <person name="Gujja S."/>
            <person name="Hansen M."/>
            <person name="Howarth C."/>
            <person name="Imamovic A."/>
            <person name="Ireland A."/>
            <person name="Larimer J."/>
            <person name="McCowan C."/>
            <person name="Murphy C."/>
            <person name="Pearson M."/>
            <person name="Poon T.W."/>
            <person name="Priest M."/>
            <person name="Roberts A."/>
            <person name="Saif S."/>
            <person name="Shea T."/>
            <person name="Sykes S."/>
            <person name="Wortman J."/>
            <person name="Nusbaum C."/>
            <person name="Birren B."/>
        </authorList>
    </citation>
    <scope>NUCLEOTIDE SEQUENCE [LARGE SCALE GENOMIC DNA]</scope>
    <source>
        <strain evidence="1 2">17X</strain>
    </source>
</reference>
<dbReference type="Proteomes" id="UP000018538">
    <property type="component" value="Unassembled WGS sequence"/>
</dbReference>
<dbReference type="EMBL" id="KI635769">
    <property type="protein sequence ID" value="ETB58983.1"/>
    <property type="molecule type" value="Genomic_DNA"/>
</dbReference>
<dbReference type="AlphaFoldDB" id="V7PKX0"/>